<sequence>MGMIGQKGSPLIPAISHRIRAVVEAGLYQYWLDSNFANSTVCRNMPSKYTVQEPLTLANIW</sequence>
<name>A0AAN8XG20_HALRR</name>
<gene>
    <name evidence="1" type="ORF">SK128_025405</name>
</gene>
<dbReference type="EMBL" id="JAXCGZ010002551">
    <property type="protein sequence ID" value="KAK7083775.1"/>
    <property type="molecule type" value="Genomic_DNA"/>
</dbReference>
<feature type="non-terminal residue" evidence="1">
    <location>
        <position position="61"/>
    </location>
</feature>
<evidence type="ECO:0000313" key="1">
    <source>
        <dbReference type="EMBL" id="KAK7083775.1"/>
    </source>
</evidence>
<protein>
    <submittedName>
        <fullName evidence="1">Uncharacterized protein</fullName>
    </submittedName>
</protein>
<dbReference type="AlphaFoldDB" id="A0AAN8XG20"/>
<keyword evidence="2" id="KW-1185">Reference proteome</keyword>
<reference evidence="1 2" key="1">
    <citation type="submission" date="2023-11" db="EMBL/GenBank/DDBJ databases">
        <title>Halocaridina rubra genome assembly.</title>
        <authorList>
            <person name="Smith C."/>
        </authorList>
    </citation>
    <scope>NUCLEOTIDE SEQUENCE [LARGE SCALE GENOMIC DNA]</scope>
    <source>
        <strain evidence="1">EP-1</strain>
        <tissue evidence="1">Whole</tissue>
    </source>
</reference>
<proteinExistence type="predicted"/>
<organism evidence="1 2">
    <name type="scientific">Halocaridina rubra</name>
    <name type="common">Hawaiian red shrimp</name>
    <dbReference type="NCBI Taxonomy" id="373956"/>
    <lineage>
        <taxon>Eukaryota</taxon>
        <taxon>Metazoa</taxon>
        <taxon>Ecdysozoa</taxon>
        <taxon>Arthropoda</taxon>
        <taxon>Crustacea</taxon>
        <taxon>Multicrustacea</taxon>
        <taxon>Malacostraca</taxon>
        <taxon>Eumalacostraca</taxon>
        <taxon>Eucarida</taxon>
        <taxon>Decapoda</taxon>
        <taxon>Pleocyemata</taxon>
        <taxon>Caridea</taxon>
        <taxon>Atyoidea</taxon>
        <taxon>Atyidae</taxon>
        <taxon>Halocaridina</taxon>
    </lineage>
</organism>
<evidence type="ECO:0000313" key="2">
    <source>
        <dbReference type="Proteomes" id="UP001381693"/>
    </source>
</evidence>
<dbReference type="Proteomes" id="UP001381693">
    <property type="component" value="Unassembled WGS sequence"/>
</dbReference>
<comment type="caution">
    <text evidence="1">The sequence shown here is derived from an EMBL/GenBank/DDBJ whole genome shotgun (WGS) entry which is preliminary data.</text>
</comment>
<accession>A0AAN8XG20</accession>